<proteinExistence type="predicted"/>
<evidence type="ECO:0000256" key="1">
    <source>
        <dbReference type="SAM" id="MobiDB-lite"/>
    </source>
</evidence>
<protein>
    <submittedName>
        <fullName evidence="2">Uncharacterized protein</fullName>
    </submittedName>
</protein>
<dbReference type="Proteomes" id="UP001314170">
    <property type="component" value="Unassembled WGS sequence"/>
</dbReference>
<organism evidence="2 3">
    <name type="scientific">Dovyalis caffra</name>
    <dbReference type="NCBI Taxonomy" id="77055"/>
    <lineage>
        <taxon>Eukaryota</taxon>
        <taxon>Viridiplantae</taxon>
        <taxon>Streptophyta</taxon>
        <taxon>Embryophyta</taxon>
        <taxon>Tracheophyta</taxon>
        <taxon>Spermatophyta</taxon>
        <taxon>Magnoliopsida</taxon>
        <taxon>eudicotyledons</taxon>
        <taxon>Gunneridae</taxon>
        <taxon>Pentapetalae</taxon>
        <taxon>rosids</taxon>
        <taxon>fabids</taxon>
        <taxon>Malpighiales</taxon>
        <taxon>Salicaceae</taxon>
        <taxon>Flacourtieae</taxon>
        <taxon>Dovyalis</taxon>
    </lineage>
</organism>
<gene>
    <name evidence="2" type="ORF">DCAF_LOCUS22084</name>
</gene>
<dbReference type="PANTHER" id="PTHR36038:SF3">
    <property type="entry name" value="OVATE FAMILY PROTEIN"/>
    <property type="match status" value="1"/>
</dbReference>
<dbReference type="AlphaFoldDB" id="A0AAV1SFV0"/>
<sequence>MKGTGGSKACDHMQAVTLHVDIMSSGHHAEDTATSLSYKAEESVTRQSSHLGIHQSLRVRRPNADATKVPQIFHKIFKEAKEEARENSSSPTTKNNTNEQAAKGREILLLKHRRNHRRSERARESNKFGSRNFWPFAFLCRKDVAKACFYSTLDLKRPNSYNSSQLHCIPSRKMKQEETAGRGQGMGISNKVDSAAEGGNKVLPVSGTTLSSSARTNEQSSTLEKKDKIKGDKSKAISRMKELLRWTAAAKSERGGKFISRKVLQLRSRATLKAVTDDDQLNIESPKISFGWEVESCSTPSSAYSAISMASSKNINLNMWPNLIRYMLSLRGRPGIVFVAGHVQKSKA</sequence>
<dbReference type="EMBL" id="CAWUPB010001173">
    <property type="protein sequence ID" value="CAK7349370.1"/>
    <property type="molecule type" value="Genomic_DNA"/>
</dbReference>
<feature type="region of interest" description="Disordered" evidence="1">
    <location>
        <begin position="80"/>
        <end position="102"/>
    </location>
</feature>
<accession>A0AAV1SFV0</accession>
<comment type="caution">
    <text evidence="2">The sequence shown here is derived from an EMBL/GenBank/DDBJ whole genome shotgun (WGS) entry which is preliminary data.</text>
</comment>
<feature type="region of interest" description="Disordered" evidence="1">
    <location>
        <begin position="176"/>
        <end position="231"/>
    </location>
</feature>
<reference evidence="2 3" key="1">
    <citation type="submission" date="2024-01" db="EMBL/GenBank/DDBJ databases">
        <authorList>
            <person name="Waweru B."/>
        </authorList>
    </citation>
    <scope>NUCLEOTIDE SEQUENCE [LARGE SCALE GENOMIC DNA]</scope>
</reference>
<feature type="compositionally biased region" description="Low complexity" evidence="1">
    <location>
        <begin position="87"/>
        <end position="98"/>
    </location>
</feature>
<dbReference type="PANTHER" id="PTHR36038">
    <property type="entry name" value="OS06G0102750 PROTEIN"/>
    <property type="match status" value="1"/>
</dbReference>
<evidence type="ECO:0000313" key="3">
    <source>
        <dbReference type="Proteomes" id="UP001314170"/>
    </source>
</evidence>
<keyword evidence="3" id="KW-1185">Reference proteome</keyword>
<evidence type="ECO:0000313" key="2">
    <source>
        <dbReference type="EMBL" id="CAK7349370.1"/>
    </source>
</evidence>
<name>A0AAV1SFV0_9ROSI</name>
<feature type="compositionally biased region" description="Polar residues" evidence="1">
    <location>
        <begin position="206"/>
        <end position="222"/>
    </location>
</feature>